<dbReference type="EMBL" id="JBIUVY010000027">
    <property type="protein sequence ID" value="MFJ2287942.1"/>
    <property type="molecule type" value="Genomic_DNA"/>
</dbReference>
<dbReference type="Proteomes" id="UP001617296">
    <property type="component" value="Unassembled WGS sequence"/>
</dbReference>
<evidence type="ECO:0000313" key="2">
    <source>
        <dbReference type="Proteomes" id="UP001617296"/>
    </source>
</evidence>
<protein>
    <submittedName>
        <fullName evidence="1">Uncharacterized protein</fullName>
    </submittedName>
</protein>
<dbReference type="RefSeq" id="WP_401233284.1">
    <property type="nucleotide sequence ID" value="NZ_JBIUVY010000027.1"/>
</dbReference>
<proteinExistence type="predicted"/>
<comment type="caution">
    <text evidence="1">The sequence shown here is derived from an EMBL/GenBank/DDBJ whole genome shotgun (WGS) entry which is preliminary data.</text>
</comment>
<organism evidence="1 2">
    <name type="scientific">Pseudomonas iridis</name>
    <dbReference type="NCBI Taxonomy" id="2710587"/>
    <lineage>
        <taxon>Bacteria</taxon>
        <taxon>Pseudomonadati</taxon>
        <taxon>Pseudomonadota</taxon>
        <taxon>Gammaproteobacteria</taxon>
        <taxon>Pseudomonadales</taxon>
        <taxon>Pseudomonadaceae</taxon>
        <taxon>Pseudomonas</taxon>
    </lineage>
</organism>
<evidence type="ECO:0000313" key="1">
    <source>
        <dbReference type="EMBL" id="MFJ2287942.1"/>
    </source>
</evidence>
<accession>A0ABW8DL45</accession>
<gene>
    <name evidence="1" type="ORF">ACIOUF_16530</name>
</gene>
<sequence>MKAQHYSGSVSKANTQGDVDTQSARHLMAIRIVGTAMFDYQINKTDEARIRLESLATFAKQQGDIDAAEAAIVAHLLASNASSGAGL</sequence>
<reference evidence="1 2" key="1">
    <citation type="submission" date="2024-10" db="EMBL/GenBank/DDBJ databases">
        <title>The Natural Products Discovery Center: Release of the First 8490 Sequenced Strains for Exploring Actinobacteria Biosynthetic Diversity.</title>
        <authorList>
            <person name="Kalkreuter E."/>
            <person name="Kautsar S.A."/>
            <person name="Yang D."/>
            <person name="Bader C.D."/>
            <person name="Teijaro C.N."/>
            <person name="Fluegel L."/>
            <person name="Davis C.M."/>
            <person name="Simpson J.R."/>
            <person name="Lauterbach L."/>
            <person name="Steele A.D."/>
            <person name="Gui C."/>
            <person name="Meng S."/>
            <person name="Li G."/>
            <person name="Viehrig K."/>
            <person name="Ye F."/>
            <person name="Su P."/>
            <person name="Kiefer A.F."/>
            <person name="Nichols A."/>
            <person name="Cepeda A.J."/>
            <person name="Yan W."/>
            <person name="Fan B."/>
            <person name="Jiang Y."/>
            <person name="Adhikari A."/>
            <person name="Zheng C.-J."/>
            <person name="Schuster L."/>
            <person name="Cowan T.M."/>
            <person name="Smanski M.J."/>
            <person name="Chevrette M.G."/>
            <person name="De Carvalho L.P.S."/>
            <person name="Shen B."/>
        </authorList>
    </citation>
    <scope>NUCLEOTIDE SEQUENCE [LARGE SCALE GENOMIC DNA]</scope>
    <source>
        <strain evidence="1 2">NPDC087689</strain>
    </source>
</reference>
<keyword evidence="2" id="KW-1185">Reference proteome</keyword>
<name>A0ABW8DL45_9PSED</name>